<keyword evidence="2" id="KW-1133">Transmembrane helix</keyword>
<organism evidence="3 4">
    <name type="scientific">Dunaliella salina</name>
    <name type="common">Green alga</name>
    <name type="synonym">Protococcus salinus</name>
    <dbReference type="NCBI Taxonomy" id="3046"/>
    <lineage>
        <taxon>Eukaryota</taxon>
        <taxon>Viridiplantae</taxon>
        <taxon>Chlorophyta</taxon>
        <taxon>core chlorophytes</taxon>
        <taxon>Chlorophyceae</taxon>
        <taxon>CS clade</taxon>
        <taxon>Chlamydomonadales</taxon>
        <taxon>Dunaliellaceae</taxon>
        <taxon>Dunaliella</taxon>
    </lineage>
</organism>
<dbReference type="Pfam" id="PF04488">
    <property type="entry name" value="Gly_transf_sug"/>
    <property type="match status" value="1"/>
</dbReference>
<keyword evidence="2" id="KW-0812">Transmembrane</keyword>
<sequence length="258" mass="28518">MQLIATKFPWFLDTFKSYPYGIQRADALRYFVLYEHGGIYVDLDVVCNKNLDFLRHFEFVTPKTYPVGVSNDIMMAKPHSDFALRLIQQLPTWNVFLFVKYATVMFSTGPMFVTAQYALYAHKERLFIMPVELYGKYKLTGDALFKHLHGSSWHGSDGKYILWIDHNAMLFASLVLLLLVSAATGLLVFCRHRAIARRGNGGGFGDGAGGLAPGDVEDAVRGALHRLAGMPSTLLAWSGLSPAGGGARKGPARGMVPP</sequence>
<evidence type="ECO:0000313" key="3">
    <source>
        <dbReference type="EMBL" id="KAF5835608.1"/>
    </source>
</evidence>
<dbReference type="InterPro" id="IPR007577">
    <property type="entry name" value="GlycoTrfase_DXD_sugar-bd_CS"/>
</dbReference>
<accession>A0ABQ7GLW8</accession>
<keyword evidence="2" id="KW-0472">Membrane</keyword>
<dbReference type="EMBL" id="MU069697">
    <property type="protein sequence ID" value="KAF5835608.1"/>
    <property type="molecule type" value="Genomic_DNA"/>
</dbReference>
<dbReference type="SUPFAM" id="SSF53448">
    <property type="entry name" value="Nucleotide-diphospho-sugar transferases"/>
    <property type="match status" value="1"/>
</dbReference>
<keyword evidence="4" id="KW-1185">Reference proteome</keyword>
<evidence type="ECO:0000256" key="1">
    <source>
        <dbReference type="ARBA" id="ARBA00022679"/>
    </source>
</evidence>
<reference evidence="3" key="1">
    <citation type="submission" date="2017-08" db="EMBL/GenBank/DDBJ databases">
        <authorList>
            <person name="Polle J.E."/>
            <person name="Barry K."/>
            <person name="Cushman J."/>
            <person name="Schmutz J."/>
            <person name="Tran D."/>
            <person name="Hathwaick L.T."/>
            <person name="Yim W.C."/>
            <person name="Jenkins J."/>
            <person name="Mckie-Krisberg Z.M."/>
            <person name="Prochnik S."/>
            <person name="Lindquist E."/>
            <person name="Dockter R.B."/>
            <person name="Adam C."/>
            <person name="Molina H."/>
            <person name="Bunkerborg J."/>
            <person name="Jin E."/>
            <person name="Buchheim M."/>
            <person name="Magnuson J."/>
        </authorList>
    </citation>
    <scope>NUCLEOTIDE SEQUENCE</scope>
    <source>
        <strain evidence="3">CCAP 19/18</strain>
    </source>
</reference>
<keyword evidence="1" id="KW-0808">Transferase</keyword>
<evidence type="ECO:0000256" key="2">
    <source>
        <dbReference type="SAM" id="Phobius"/>
    </source>
</evidence>
<dbReference type="PANTHER" id="PTHR32385">
    <property type="entry name" value="MANNOSYL PHOSPHORYLINOSITOL CERAMIDE SYNTHASE"/>
    <property type="match status" value="1"/>
</dbReference>
<feature type="transmembrane region" description="Helical" evidence="2">
    <location>
        <begin position="168"/>
        <end position="190"/>
    </location>
</feature>
<dbReference type="PANTHER" id="PTHR32385:SF15">
    <property type="entry name" value="INOSITOL PHOSPHOCERAMIDE MANNOSYLTRANSFERASE 1"/>
    <property type="match status" value="1"/>
</dbReference>
<comment type="caution">
    <text evidence="3">The sequence shown here is derived from an EMBL/GenBank/DDBJ whole genome shotgun (WGS) entry which is preliminary data.</text>
</comment>
<dbReference type="InterPro" id="IPR051706">
    <property type="entry name" value="Glycosyltransferase_domain"/>
</dbReference>
<protein>
    <submittedName>
        <fullName evidence="3">Uncharacterized protein</fullName>
    </submittedName>
</protein>
<dbReference type="Proteomes" id="UP000815325">
    <property type="component" value="Unassembled WGS sequence"/>
</dbReference>
<dbReference type="InterPro" id="IPR029044">
    <property type="entry name" value="Nucleotide-diphossugar_trans"/>
</dbReference>
<gene>
    <name evidence="3" type="ORF">DUNSADRAFT_7156</name>
</gene>
<proteinExistence type="predicted"/>
<evidence type="ECO:0000313" key="4">
    <source>
        <dbReference type="Proteomes" id="UP000815325"/>
    </source>
</evidence>
<name>A0ABQ7GLW8_DUNSA</name>
<dbReference type="Gene3D" id="3.90.550.20">
    <property type="match status" value="1"/>
</dbReference>
<feature type="transmembrane region" description="Helical" evidence="2">
    <location>
        <begin position="95"/>
        <end position="119"/>
    </location>
</feature>